<keyword evidence="2" id="KW-1185">Reference proteome</keyword>
<reference evidence="1 2" key="1">
    <citation type="journal article" date="2021" name="Commun. Biol.">
        <title>The genome of Shorea leprosula (Dipterocarpaceae) highlights the ecological relevance of drought in aseasonal tropical rainforests.</title>
        <authorList>
            <person name="Ng K.K.S."/>
            <person name="Kobayashi M.J."/>
            <person name="Fawcett J.A."/>
            <person name="Hatakeyama M."/>
            <person name="Paape T."/>
            <person name="Ng C.H."/>
            <person name="Ang C.C."/>
            <person name="Tnah L.H."/>
            <person name="Lee C.T."/>
            <person name="Nishiyama T."/>
            <person name="Sese J."/>
            <person name="O'Brien M.J."/>
            <person name="Copetti D."/>
            <person name="Mohd Noor M.I."/>
            <person name="Ong R.C."/>
            <person name="Putra M."/>
            <person name="Sireger I.Z."/>
            <person name="Indrioko S."/>
            <person name="Kosugi Y."/>
            <person name="Izuno A."/>
            <person name="Isagi Y."/>
            <person name="Lee S.L."/>
            <person name="Shimizu K.K."/>
        </authorList>
    </citation>
    <scope>NUCLEOTIDE SEQUENCE [LARGE SCALE GENOMIC DNA]</scope>
    <source>
        <strain evidence="1">214</strain>
    </source>
</reference>
<sequence>MDIVKLPSGPKDFKVCKQKVEERDSSCCAMSEDCTGEWLRAWK</sequence>
<gene>
    <name evidence="1" type="ORF">SLEP1_g56698</name>
</gene>
<dbReference type="EMBL" id="BPVZ01000330">
    <property type="protein sequence ID" value="GKV49980.1"/>
    <property type="molecule type" value="Genomic_DNA"/>
</dbReference>
<comment type="caution">
    <text evidence="1">The sequence shown here is derived from an EMBL/GenBank/DDBJ whole genome shotgun (WGS) entry which is preliminary data.</text>
</comment>
<organism evidence="1 2">
    <name type="scientific">Rubroshorea leprosula</name>
    <dbReference type="NCBI Taxonomy" id="152421"/>
    <lineage>
        <taxon>Eukaryota</taxon>
        <taxon>Viridiplantae</taxon>
        <taxon>Streptophyta</taxon>
        <taxon>Embryophyta</taxon>
        <taxon>Tracheophyta</taxon>
        <taxon>Spermatophyta</taxon>
        <taxon>Magnoliopsida</taxon>
        <taxon>eudicotyledons</taxon>
        <taxon>Gunneridae</taxon>
        <taxon>Pentapetalae</taxon>
        <taxon>rosids</taxon>
        <taxon>malvids</taxon>
        <taxon>Malvales</taxon>
        <taxon>Dipterocarpaceae</taxon>
        <taxon>Rubroshorea</taxon>
    </lineage>
</organism>
<name>A0AAV5MKA3_9ROSI</name>
<evidence type="ECO:0000313" key="2">
    <source>
        <dbReference type="Proteomes" id="UP001054252"/>
    </source>
</evidence>
<proteinExistence type="predicted"/>
<accession>A0AAV5MKA3</accession>
<dbReference type="AlphaFoldDB" id="A0AAV5MKA3"/>
<evidence type="ECO:0000313" key="1">
    <source>
        <dbReference type="EMBL" id="GKV49980.1"/>
    </source>
</evidence>
<dbReference type="Proteomes" id="UP001054252">
    <property type="component" value="Unassembled WGS sequence"/>
</dbReference>
<protein>
    <submittedName>
        <fullName evidence="1">Uncharacterized protein</fullName>
    </submittedName>
</protein>